<evidence type="ECO:0008006" key="4">
    <source>
        <dbReference type="Google" id="ProtNLM"/>
    </source>
</evidence>
<feature type="transmembrane region" description="Helical" evidence="1">
    <location>
        <begin position="141"/>
        <end position="159"/>
    </location>
</feature>
<keyword evidence="1" id="KW-0812">Transmembrane</keyword>
<evidence type="ECO:0000313" key="3">
    <source>
        <dbReference type="Proteomes" id="UP001152749"/>
    </source>
</evidence>
<dbReference type="KEGG" id="fcs:TRV642_3415"/>
<keyword evidence="1" id="KW-0472">Membrane</keyword>
<gene>
    <name evidence="2" type="ORF">TRV642_3415</name>
</gene>
<proteinExistence type="predicted"/>
<accession>A0A9W4TJM4</accession>
<keyword evidence="1" id="KW-1133">Transmembrane helix</keyword>
<sequence>MIVNLRAGLLFLMIIFLSLVSAYYNFSIEKDTDDILKANFNTLEYSRNMLLSLDEINTDKTKAVAVFQDNLTKQAGNITEVGEDKVTGNLQENFDSLKKNPTAENFKSQIRQDIFQIMKLNMTAIKNKNEIVKHKTETANFWIAISGTFCFLLAFNLVLNLSNRIRNQSADKHKE</sequence>
<dbReference type="AlphaFoldDB" id="A0A9W4TJM4"/>
<evidence type="ECO:0000313" key="2">
    <source>
        <dbReference type="EMBL" id="CAI2768214.1"/>
    </source>
</evidence>
<dbReference type="EMBL" id="OX336425">
    <property type="protein sequence ID" value="CAI2768214.1"/>
    <property type="molecule type" value="Genomic_DNA"/>
</dbReference>
<reference evidence="2" key="1">
    <citation type="submission" date="2022-09" db="EMBL/GenBank/DDBJ databases">
        <authorList>
            <person name="Duchaud E."/>
        </authorList>
    </citation>
    <scope>NUCLEOTIDE SEQUENCE</scope>
    <source>
        <strain evidence="2">TRV642</strain>
    </source>
</reference>
<evidence type="ECO:0000256" key="1">
    <source>
        <dbReference type="SAM" id="Phobius"/>
    </source>
</evidence>
<name>A0A9W4TJM4_9FLAO</name>
<dbReference type="Proteomes" id="UP001152749">
    <property type="component" value="Chromosome"/>
</dbReference>
<organism evidence="2 3">
    <name type="scientific">Flavobacterium collinsii</name>
    <dbReference type="NCBI Taxonomy" id="1114861"/>
    <lineage>
        <taxon>Bacteria</taxon>
        <taxon>Pseudomonadati</taxon>
        <taxon>Bacteroidota</taxon>
        <taxon>Flavobacteriia</taxon>
        <taxon>Flavobacteriales</taxon>
        <taxon>Flavobacteriaceae</taxon>
        <taxon>Flavobacterium</taxon>
    </lineage>
</organism>
<protein>
    <recommendedName>
        <fullName evidence="4">Chemotaxis methyl-accepting receptor HlyB-like 4HB MCP domain-containing protein</fullName>
    </recommendedName>
</protein>